<dbReference type="Proteomes" id="UP000824160">
    <property type="component" value="Unassembled WGS sequence"/>
</dbReference>
<name>A0A9D1H6J9_9FIRM</name>
<proteinExistence type="inferred from homology"/>
<dbReference type="InterPro" id="IPR004380">
    <property type="entry name" value="Asp_race"/>
</dbReference>
<accession>A0A9D1H6J9</accession>
<comment type="caution">
    <text evidence="3">The sequence shown here is derived from an EMBL/GenBank/DDBJ whole genome shotgun (WGS) entry which is preliminary data.</text>
</comment>
<gene>
    <name evidence="3" type="ORF">IAC43_06495</name>
</gene>
<comment type="similarity">
    <text evidence="1">Belongs to the aspartate/glutamate racemases family.</text>
</comment>
<evidence type="ECO:0000256" key="1">
    <source>
        <dbReference type="ARBA" id="ARBA00007847"/>
    </source>
</evidence>
<dbReference type="Pfam" id="PF01177">
    <property type="entry name" value="Asp_Glu_race"/>
    <property type="match status" value="1"/>
</dbReference>
<evidence type="ECO:0000313" key="3">
    <source>
        <dbReference type="EMBL" id="HIT94817.1"/>
    </source>
</evidence>
<dbReference type="PANTHER" id="PTHR21198">
    <property type="entry name" value="GLUTAMATE RACEMASE"/>
    <property type="match status" value="1"/>
</dbReference>
<dbReference type="SUPFAM" id="SSF53681">
    <property type="entry name" value="Aspartate/glutamate racemase"/>
    <property type="match status" value="2"/>
</dbReference>
<reference evidence="3" key="1">
    <citation type="submission" date="2020-10" db="EMBL/GenBank/DDBJ databases">
        <authorList>
            <person name="Gilroy R."/>
        </authorList>
    </citation>
    <scope>NUCLEOTIDE SEQUENCE</scope>
    <source>
        <strain evidence="3">ChiBcec7-5410</strain>
    </source>
</reference>
<reference evidence="3" key="2">
    <citation type="journal article" date="2021" name="PeerJ">
        <title>Extensive microbial diversity within the chicken gut microbiome revealed by metagenomics and culture.</title>
        <authorList>
            <person name="Gilroy R."/>
            <person name="Ravi A."/>
            <person name="Getino M."/>
            <person name="Pursley I."/>
            <person name="Horton D.L."/>
            <person name="Alikhan N.F."/>
            <person name="Baker D."/>
            <person name="Gharbi K."/>
            <person name="Hall N."/>
            <person name="Watson M."/>
            <person name="Adriaenssens E.M."/>
            <person name="Foster-Nyarko E."/>
            <person name="Jarju S."/>
            <person name="Secka A."/>
            <person name="Antonio M."/>
            <person name="Oren A."/>
            <person name="Chaudhuri R.R."/>
            <person name="La Ragione R."/>
            <person name="Hildebrand F."/>
            <person name="Pallen M.J."/>
        </authorList>
    </citation>
    <scope>NUCLEOTIDE SEQUENCE</scope>
    <source>
        <strain evidence="3">ChiBcec7-5410</strain>
    </source>
</reference>
<dbReference type="EMBL" id="DVLW01000177">
    <property type="protein sequence ID" value="HIT94817.1"/>
    <property type="molecule type" value="Genomic_DNA"/>
</dbReference>
<dbReference type="GO" id="GO:0047661">
    <property type="term" value="F:amino-acid racemase activity"/>
    <property type="evidence" value="ECO:0007669"/>
    <property type="project" value="InterPro"/>
</dbReference>
<keyword evidence="2 3" id="KW-0413">Isomerase</keyword>
<dbReference type="AlphaFoldDB" id="A0A9D1H6J9"/>
<dbReference type="InterPro" id="IPR015942">
    <property type="entry name" value="Asp/Glu/hydantoin_racemase"/>
</dbReference>
<sequence>MSKLFSDTPEVLGIIGGMGPMASAYFQRLVVSMTDAELDQQHLPTVLLNVPTIPDRTAFLLGKSDQSPVPVLREAVKALEMVGATRFVVTCVTSHCFYDQVVNKDDIPWIHAVRETAALLKESGIKKAGILATSGTVQTGLFQAELEKAGIAWEIPDEDGQQSVMHLIYNNVKAGKPVEMQRFDRVVDSMKAAGCEVCILGCTELSLIKRDYPVSGCVDVLEVLARAAVLQCGKKLRPEFQSLIQRD</sequence>
<organism evidence="3 4">
    <name type="scientific">Candidatus Faecivivens stercoripullorum</name>
    <dbReference type="NCBI Taxonomy" id="2840805"/>
    <lineage>
        <taxon>Bacteria</taxon>
        <taxon>Bacillati</taxon>
        <taxon>Bacillota</taxon>
        <taxon>Clostridia</taxon>
        <taxon>Eubacteriales</taxon>
        <taxon>Oscillospiraceae</taxon>
        <taxon>Oscillospiraceae incertae sedis</taxon>
        <taxon>Candidatus Faecivivens</taxon>
    </lineage>
</organism>
<protein>
    <submittedName>
        <fullName evidence="3">Amino acid racemase</fullName>
        <ecNumber evidence="3">5.1.1.-</ecNumber>
    </submittedName>
</protein>
<dbReference type="InterPro" id="IPR001920">
    <property type="entry name" value="Asp/Glu_race"/>
</dbReference>
<dbReference type="PANTHER" id="PTHR21198:SF7">
    <property type="entry name" value="ASPARTATE-GLUTAMATE RACEMASE FAMILY"/>
    <property type="match status" value="1"/>
</dbReference>
<dbReference type="NCBIfam" id="TIGR00035">
    <property type="entry name" value="asp_race"/>
    <property type="match status" value="1"/>
</dbReference>
<dbReference type="Gene3D" id="3.40.50.1860">
    <property type="match status" value="2"/>
</dbReference>
<evidence type="ECO:0000313" key="4">
    <source>
        <dbReference type="Proteomes" id="UP000824160"/>
    </source>
</evidence>
<dbReference type="EC" id="5.1.1.-" evidence="3"/>
<evidence type="ECO:0000256" key="2">
    <source>
        <dbReference type="ARBA" id="ARBA00023235"/>
    </source>
</evidence>